<evidence type="ECO:0008006" key="4">
    <source>
        <dbReference type="Google" id="ProtNLM"/>
    </source>
</evidence>
<organism evidence="2 3">
    <name type="scientific">Trichonephila clavata</name>
    <name type="common">Joro spider</name>
    <name type="synonym">Nephila clavata</name>
    <dbReference type="NCBI Taxonomy" id="2740835"/>
    <lineage>
        <taxon>Eukaryota</taxon>
        <taxon>Metazoa</taxon>
        <taxon>Ecdysozoa</taxon>
        <taxon>Arthropoda</taxon>
        <taxon>Chelicerata</taxon>
        <taxon>Arachnida</taxon>
        <taxon>Araneae</taxon>
        <taxon>Araneomorphae</taxon>
        <taxon>Entelegynae</taxon>
        <taxon>Araneoidea</taxon>
        <taxon>Nephilidae</taxon>
        <taxon>Trichonephila</taxon>
    </lineage>
</organism>
<evidence type="ECO:0000313" key="3">
    <source>
        <dbReference type="Proteomes" id="UP000887116"/>
    </source>
</evidence>
<dbReference type="EMBL" id="BMAO01006326">
    <property type="protein sequence ID" value="GFR07737.1"/>
    <property type="molecule type" value="Genomic_DNA"/>
</dbReference>
<gene>
    <name evidence="2" type="ORF">TNCT_76111</name>
</gene>
<dbReference type="Proteomes" id="UP000887116">
    <property type="component" value="Unassembled WGS sequence"/>
</dbReference>
<reference evidence="2" key="1">
    <citation type="submission" date="2020-07" db="EMBL/GenBank/DDBJ databases">
        <title>Multicomponent nature underlies the extraordinary mechanical properties of spider dragline silk.</title>
        <authorList>
            <person name="Kono N."/>
            <person name="Nakamura H."/>
            <person name="Mori M."/>
            <person name="Yoshida Y."/>
            <person name="Ohtoshi R."/>
            <person name="Malay A.D."/>
            <person name="Moran D.A.P."/>
            <person name="Tomita M."/>
            <person name="Numata K."/>
            <person name="Arakawa K."/>
        </authorList>
    </citation>
    <scope>NUCLEOTIDE SEQUENCE</scope>
</reference>
<evidence type="ECO:0000256" key="1">
    <source>
        <dbReference type="SAM" id="MobiDB-lite"/>
    </source>
</evidence>
<accession>A0A8X6LGQ3</accession>
<feature type="region of interest" description="Disordered" evidence="1">
    <location>
        <begin position="1"/>
        <end position="30"/>
    </location>
</feature>
<keyword evidence="3" id="KW-1185">Reference proteome</keyword>
<protein>
    <recommendedName>
        <fullName evidence="4">RNase H type-1 domain-containing protein</fullName>
    </recommendedName>
</protein>
<sequence length="169" mass="19149">MGPRRRSRSSAPAVNRVPLDHARRRPHAEVGRSFTDRATMQTVSNAGIETVFISEQIAIKKGLNYLDNLAEPDFKSILTDSRFSSHHLSNWKVVGERVGISILRLIDKFMCKLFIPYSMDFVPCGIIRNEIAGSLAKAATLDISRLDLPSTFSERERCSFDNKKKRRNI</sequence>
<dbReference type="AlphaFoldDB" id="A0A8X6LGQ3"/>
<comment type="caution">
    <text evidence="2">The sequence shown here is derived from an EMBL/GenBank/DDBJ whole genome shotgun (WGS) entry which is preliminary data.</text>
</comment>
<evidence type="ECO:0000313" key="2">
    <source>
        <dbReference type="EMBL" id="GFR07737.1"/>
    </source>
</evidence>
<proteinExistence type="predicted"/>
<name>A0A8X6LGQ3_TRICU</name>